<name>A0A1N7CHG4_9EURY</name>
<dbReference type="InterPro" id="IPR000515">
    <property type="entry name" value="MetI-like"/>
</dbReference>
<feature type="transmembrane region" description="Helical" evidence="8">
    <location>
        <begin position="182"/>
        <end position="204"/>
    </location>
</feature>
<accession>A0A1N7CHG4</accession>
<evidence type="ECO:0000256" key="2">
    <source>
        <dbReference type="ARBA" id="ARBA00007069"/>
    </source>
</evidence>
<dbReference type="InterPro" id="IPR035906">
    <property type="entry name" value="MetI-like_sf"/>
</dbReference>
<evidence type="ECO:0000256" key="4">
    <source>
        <dbReference type="ARBA" id="ARBA00022475"/>
    </source>
</evidence>
<feature type="transmembrane region" description="Helical" evidence="8">
    <location>
        <begin position="101"/>
        <end position="127"/>
    </location>
</feature>
<evidence type="ECO:0000313" key="11">
    <source>
        <dbReference type="Proteomes" id="UP000186914"/>
    </source>
</evidence>
<keyword evidence="11" id="KW-1185">Reference proteome</keyword>
<dbReference type="InterPro" id="IPR051789">
    <property type="entry name" value="Bact_Polyamine_Transport"/>
</dbReference>
<dbReference type="AlphaFoldDB" id="A0A1N7CHG4"/>
<dbReference type="OrthoDB" id="45815at2157"/>
<evidence type="ECO:0000256" key="1">
    <source>
        <dbReference type="ARBA" id="ARBA00004651"/>
    </source>
</evidence>
<keyword evidence="5 8" id="KW-0812">Transmembrane</keyword>
<keyword evidence="7 8" id="KW-0472">Membrane</keyword>
<dbReference type="RefSeq" id="WP_076430993.1">
    <property type="nucleotide sequence ID" value="NZ_FTNO01000003.1"/>
</dbReference>
<feature type="domain" description="ABC transmembrane type-1" evidence="9">
    <location>
        <begin position="69"/>
        <end position="254"/>
    </location>
</feature>
<proteinExistence type="inferred from homology"/>
<reference evidence="11" key="1">
    <citation type="submission" date="2017-01" db="EMBL/GenBank/DDBJ databases">
        <authorList>
            <person name="Varghese N."/>
            <person name="Submissions S."/>
        </authorList>
    </citation>
    <scope>NUCLEOTIDE SEQUENCE [LARGE SCALE GENOMIC DNA]</scope>
    <source>
        <strain evidence="11">CGMCC 1.7737</strain>
    </source>
</reference>
<dbReference type="SUPFAM" id="SSF161098">
    <property type="entry name" value="MetI-like"/>
    <property type="match status" value="1"/>
</dbReference>
<dbReference type="Proteomes" id="UP000186914">
    <property type="component" value="Unassembled WGS sequence"/>
</dbReference>
<comment type="subcellular location">
    <subcellularLocation>
        <location evidence="1 8">Cell membrane</location>
        <topology evidence="1 8">Multi-pass membrane protein</topology>
    </subcellularLocation>
</comment>
<feature type="transmembrane region" description="Helical" evidence="8">
    <location>
        <begin position="73"/>
        <end position="94"/>
    </location>
</feature>
<dbReference type="GO" id="GO:0005886">
    <property type="term" value="C:plasma membrane"/>
    <property type="evidence" value="ECO:0007669"/>
    <property type="project" value="UniProtKB-SubCell"/>
</dbReference>
<dbReference type="Pfam" id="PF00528">
    <property type="entry name" value="BPD_transp_1"/>
    <property type="match status" value="1"/>
</dbReference>
<feature type="transmembrane region" description="Helical" evidence="8">
    <location>
        <begin position="139"/>
        <end position="161"/>
    </location>
</feature>
<organism evidence="10 11">
    <name type="scientific">Haladaptatus litoreus</name>
    <dbReference type="NCBI Taxonomy" id="553468"/>
    <lineage>
        <taxon>Archaea</taxon>
        <taxon>Methanobacteriati</taxon>
        <taxon>Methanobacteriota</taxon>
        <taxon>Stenosarchaea group</taxon>
        <taxon>Halobacteria</taxon>
        <taxon>Halobacteriales</taxon>
        <taxon>Haladaptataceae</taxon>
        <taxon>Haladaptatus</taxon>
    </lineage>
</organism>
<dbReference type="PANTHER" id="PTHR43848:SF2">
    <property type="entry name" value="PUTRESCINE TRANSPORT SYSTEM PERMEASE PROTEIN POTI"/>
    <property type="match status" value="1"/>
</dbReference>
<dbReference type="PANTHER" id="PTHR43848">
    <property type="entry name" value="PUTRESCINE TRANSPORT SYSTEM PERMEASE PROTEIN POTI"/>
    <property type="match status" value="1"/>
</dbReference>
<evidence type="ECO:0000256" key="3">
    <source>
        <dbReference type="ARBA" id="ARBA00022448"/>
    </source>
</evidence>
<gene>
    <name evidence="10" type="ORF">SAMN05421858_3007</name>
</gene>
<evidence type="ECO:0000259" key="9">
    <source>
        <dbReference type="PROSITE" id="PS50928"/>
    </source>
</evidence>
<evidence type="ECO:0000256" key="7">
    <source>
        <dbReference type="ARBA" id="ARBA00023136"/>
    </source>
</evidence>
<dbReference type="CDD" id="cd06261">
    <property type="entry name" value="TM_PBP2"/>
    <property type="match status" value="1"/>
</dbReference>
<keyword evidence="4" id="KW-1003">Cell membrane</keyword>
<dbReference type="Gene3D" id="1.10.3720.10">
    <property type="entry name" value="MetI-like"/>
    <property type="match status" value="1"/>
</dbReference>
<keyword evidence="3 8" id="KW-0813">Transport</keyword>
<dbReference type="PROSITE" id="PS50928">
    <property type="entry name" value="ABC_TM1"/>
    <property type="match status" value="1"/>
</dbReference>
<feature type="transmembrane region" description="Helical" evidence="8">
    <location>
        <begin position="236"/>
        <end position="259"/>
    </location>
</feature>
<feature type="transmembrane region" description="Helical" evidence="8">
    <location>
        <begin position="20"/>
        <end position="39"/>
    </location>
</feature>
<comment type="similarity">
    <text evidence="2">Belongs to the binding-protein-dependent transport system permease family. CysTW subfamily.</text>
</comment>
<evidence type="ECO:0000313" key="10">
    <source>
        <dbReference type="EMBL" id="SIR63068.1"/>
    </source>
</evidence>
<evidence type="ECO:0000256" key="5">
    <source>
        <dbReference type="ARBA" id="ARBA00022692"/>
    </source>
</evidence>
<evidence type="ECO:0000256" key="6">
    <source>
        <dbReference type="ARBA" id="ARBA00022989"/>
    </source>
</evidence>
<keyword evidence="6 8" id="KW-1133">Transmembrane helix</keyword>
<protein>
    <submittedName>
        <fullName evidence="10">Spermidine/putrescine transport system permease protein</fullName>
    </submittedName>
</protein>
<evidence type="ECO:0000256" key="8">
    <source>
        <dbReference type="RuleBase" id="RU363032"/>
    </source>
</evidence>
<sequence>MDPSDWLSTSWKERLWKAFIAFWVLYILAPPVMLVFISLDTASFVRVPQGITFEKYEMMLQSEPLIAAMKRSLILGVATMGIAPLLALLAVLSYRKTAYKSLFVGAMIVPLFVPGVVQGFSLLVLFKQLGFNNPFVAELIGHVIWAFPFAFLVLLTSMSSVREDVLLASSDLGANELETFRYVIFPLVKPGIISAVIFSFVLSFNEFSRTVYLQGSDNTVPTYVYAKLQVELSPEVFALAGMTVFVSLSLIAMATVFLYRAGSASTDDG</sequence>
<dbReference type="EMBL" id="FTNO01000003">
    <property type="protein sequence ID" value="SIR63068.1"/>
    <property type="molecule type" value="Genomic_DNA"/>
</dbReference>
<dbReference type="GO" id="GO:0055085">
    <property type="term" value="P:transmembrane transport"/>
    <property type="evidence" value="ECO:0007669"/>
    <property type="project" value="InterPro"/>
</dbReference>